<dbReference type="PANTHER" id="PTHR22916">
    <property type="entry name" value="GLYCOSYLTRANSFERASE"/>
    <property type="match status" value="1"/>
</dbReference>
<organism evidence="2 3">
    <name type="scientific">Rubrivivax gelatinosus (strain NBRC 100245 / IL144)</name>
    <dbReference type="NCBI Taxonomy" id="983917"/>
    <lineage>
        <taxon>Bacteria</taxon>
        <taxon>Pseudomonadati</taxon>
        <taxon>Pseudomonadota</taxon>
        <taxon>Betaproteobacteria</taxon>
        <taxon>Burkholderiales</taxon>
        <taxon>Sphaerotilaceae</taxon>
        <taxon>Rubrivivax</taxon>
    </lineage>
</organism>
<proteinExistence type="predicted"/>
<evidence type="ECO:0000313" key="3">
    <source>
        <dbReference type="Proteomes" id="UP000007883"/>
    </source>
</evidence>
<accession>I0HWT9</accession>
<evidence type="ECO:0000259" key="1">
    <source>
        <dbReference type="Pfam" id="PF00535"/>
    </source>
</evidence>
<dbReference type="HOGENOM" id="CLU_025996_21_1_4"/>
<dbReference type="GO" id="GO:0016758">
    <property type="term" value="F:hexosyltransferase activity"/>
    <property type="evidence" value="ECO:0007669"/>
    <property type="project" value="UniProtKB-ARBA"/>
</dbReference>
<dbReference type="Gene3D" id="3.90.550.10">
    <property type="entry name" value="Spore Coat Polysaccharide Biosynthesis Protein SpsA, Chain A"/>
    <property type="match status" value="1"/>
</dbReference>
<dbReference type="Proteomes" id="UP000007883">
    <property type="component" value="Chromosome"/>
</dbReference>
<name>I0HWT9_RUBGI</name>
<keyword evidence="2" id="KW-0808">Transferase</keyword>
<dbReference type="STRING" id="983917.RGE_41400"/>
<dbReference type="CDD" id="cd06433">
    <property type="entry name" value="GT_2_WfgS_like"/>
    <property type="match status" value="1"/>
</dbReference>
<dbReference type="KEGG" id="rge:RGE_41400"/>
<dbReference type="RefSeq" id="WP_014430325.1">
    <property type="nucleotide sequence ID" value="NC_017075.1"/>
</dbReference>
<sequence>MGSGVSISVITATWNCANTLTDCLQSVADQDYKNREHIIVDGASTDGTIELINSRINQISMFMSEPDTGIYDALNKGLRLANGDIVGFLHADDIFAHRSVLSRVSEAFRDDRVCAVYGDLEYVQQGDLTKVVRRWQSREFRQRDLKWGWMPAHPTLYVRREWYSRIDGFDSSYRISADYFSVLKLFTQPDFHAEYIPDVLVKMRLGGASNKSLRAIARKTREDWRALRSCNIGRVGAACAITWKNLSKLPQFLP</sequence>
<dbReference type="eggNOG" id="COG1216">
    <property type="taxonomic scope" value="Bacteria"/>
</dbReference>
<feature type="domain" description="Glycosyltransferase 2-like" evidence="1">
    <location>
        <begin position="8"/>
        <end position="146"/>
    </location>
</feature>
<dbReference type="Pfam" id="PF00535">
    <property type="entry name" value="Glycos_transf_2"/>
    <property type="match status" value="1"/>
</dbReference>
<dbReference type="AlphaFoldDB" id="I0HWT9"/>
<gene>
    <name evidence="2" type="ordered locus">RGE_41400</name>
</gene>
<protein>
    <submittedName>
        <fullName evidence="2">Glycosyl transferase family 2</fullName>
    </submittedName>
</protein>
<reference evidence="2 3" key="1">
    <citation type="journal article" date="2012" name="J. Bacteriol.">
        <title>Complete genome sequence of phototrophic betaproteobacterium Rubrivivax gelatinosus IL144.</title>
        <authorList>
            <person name="Nagashima S."/>
            <person name="Kamimura A."/>
            <person name="Shimizu T."/>
            <person name="Nakamura-isaki S."/>
            <person name="Aono E."/>
            <person name="Sakamoto K."/>
            <person name="Ichikawa N."/>
            <person name="Nakazawa H."/>
            <person name="Sekine M."/>
            <person name="Yamazaki S."/>
            <person name="Fujita N."/>
            <person name="Shimada K."/>
            <person name="Hanada S."/>
            <person name="Nagashima K.V.P."/>
        </authorList>
    </citation>
    <scope>NUCLEOTIDE SEQUENCE [LARGE SCALE GENOMIC DNA]</scope>
    <source>
        <strain evidence="3">NBRC 100245 / IL144</strain>
    </source>
</reference>
<dbReference type="PANTHER" id="PTHR22916:SF3">
    <property type="entry name" value="UDP-GLCNAC:BETAGAL BETA-1,3-N-ACETYLGLUCOSAMINYLTRANSFERASE-LIKE PROTEIN 1"/>
    <property type="match status" value="1"/>
</dbReference>
<dbReference type="EMBL" id="AP012320">
    <property type="protein sequence ID" value="BAL97476.1"/>
    <property type="molecule type" value="Genomic_DNA"/>
</dbReference>
<dbReference type="SUPFAM" id="SSF53448">
    <property type="entry name" value="Nucleotide-diphospho-sugar transferases"/>
    <property type="match status" value="1"/>
</dbReference>
<dbReference type="InterPro" id="IPR029044">
    <property type="entry name" value="Nucleotide-diphossugar_trans"/>
</dbReference>
<keyword evidence="3" id="KW-1185">Reference proteome</keyword>
<dbReference type="InterPro" id="IPR001173">
    <property type="entry name" value="Glyco_trans_2-like"/>
</dbReference>
<evidence type="ECO:0000313" key="2">
    <source>
        <dbReference type="EMBL" id="BAL97476.1"/>
    </source>
</evidence>